<organism evidence="2 3">
    <name type="scientific">Comamonas serinivorans</name>
    <dbReference type="NCBI Taxonomy" id="1082851"/>
    <lineage>
        <taxon>Bacteria</taxon>
        <taxon>Pseudomonadati</taxon>
        <taxon>Pseudomonadota</taxon>
        <taxon>Betaproteobacteria</taxon>
        <taxon>Burkholderiales</taxon>
        <taxon>Comamonadaceae</taxon>
        <taxon>Comamonas</taxon>
    </lineage>
</organism>
<name>A0A1Y0EPF9_9BURK</name>
<protein>
    <recommendedName>
        <fullName evidence="4">DUF4282 domain-containing protein</fullName>
    </recommendedName>
</protein>
<evidence type="ECO:0008006" key="4">
    <source>
        <dbReference type="Google" id="ProtNLM"/>
    </source>
</evidence>
<dbReference type="EMBL" id="CP021455">
    <property type="protein sequence ID" value="ARU05162.1"/>
    <property type="molecule type" value="Genomic_DNA"/>
</dbReference>
<dbReference type="RefSeq" id="WP_087281041.1">
    <property type="nucleotide sequence ID" value="NZ_CP021455.1"/>
</dbReference>
<gene>
    <name evidence="2" type="ORF">CCO03_11085</name>
</gene>
<dbReference type="AlphaFoldDB" id="A0A1Y0EPF9"/>
<keyword evidence="1" id="KW-0472">Membrane</keyword>
<keyword evidence="1" id="KW-0812">Transmembrane</keyword>
<accession>A0A1Y0EPF9</accession>
<dbReference type="KEGG" id="cser:CCO03_11085"/>
<dbReference type="Pfam" id="PF14110">
    <property type="entry name" value="DUF4282"/>
    <property type="match status" value="1"/>
</dbReference>
<sequence length="83" mass="9170">MKDLLTFNEMLTPKLITVVYWLALLAIVIGGVGSMFAPYGFSLGSLLRGLFGIVFGALGVRIGCEMMIVLFKMNDALQELRRK</sequence>
<feature type="transmembrane region" description="Helical" evidence="1">
    <location>
        <begin position="15"/>
        <end position="37"/>
    </location>
</feature>
<dbReference type="InterPro" id="IPR025557">
    <property type="entry name" value="DUF4282"/>
</dbReference>
<keyword evidence="1" id="KW-1133">Transmembrane helix</keyword>
<evidence type="ECO:0000256" key="1">
    <source>
        <dbReference type="SAM" id="Phobius"/>
    </source>
</evidence>
<keyword evidence="3" id="KW-1185">Reference proteome</keyword>
<reference evidence="2 3" key="1">
    <citation type="submission" date="2017-05" db="EMBL/GenBank/DDBJ databases">
        <authorList>
            <person name="Song R."/>
            <person name="Chenine A.L."/>
            <person name="Ruprecht R.M."/>
        </authorList>
    </citation>
    <scope>NUCLEOTIDE SEQUENCE [LARGE SCALE GENOMIC DNA]</scope>
    <source>
        <strain evidence="2 3">DSM 26136</strain>
    </source>
</reference>
<proteinExistence type="predicted"/>
<evidence type="ECO:0000313" key="3">
    <source>
        <dbReference type="Proteomes" id="UP000196138"/>
    </source>
</evidence>
<dbReference type="OrthoDB" id="7632041at2"/>
<dbReference type="Proteomes" id="UP000196138">
    <property type="component" value="Chromosome"/>
</dbReference>
<evidence type="ECO:0000313" key="2">
    <source>
        <dbReference type="EMBL" id="ARU05162.1"/>
    </source>
</evidence>
<feature type="transmembrane region" description="Helical" evidence="1">
    <location>
        <begin position="49"/>
        <end position="71"/>
    </location>
</feature>